<evidence type="ECO:0000313" key="2">
    <source>
        <dbReference type="Proteomes" id="UP001341840"/>
    </source>
</evidence>
<keyword evidence="2" id="KW-1185">Reference proteome</keyword>
<reference evidence="1 2" key="1">
    <citation type="journal article" date="2023" name="Plants (Basel)">
        <title>Bridging the Gap: Combining Genomics and Transcriptomics Approaches to Understand Stylosanthes scabra, an Orphan Legume from the Brazilian Caatinga.</title>
        <authorList>
            <person name="Ferreira-Neto J.R.C."/>
            <person name="da Silva M.D."/>
            <person name="Binneck E."/>
            <person name="de Melo N.F."/>
            <person name="da Silva R.H."/>
            <person name="de Melo A.L.T.M."/>
            <person name="Pandolfi V."/>
            <person name="Bustamante F.O."/>
            <person name="Brasileiro-Vidal A.C."/>
            <person name="Benko-Iseppon A.M."/>
        </authorList>
    </citation>
    <scope>NUCLEOTIDE SEQUENCE [LARGE SCALE GENOMIC DNA]</scope>
    <source>
        <tissue evidence="1">Leaves</tissue>
    </source>
</reference>
<dbReference type="Proteomes" id="UP001341840">
    <property type="component" value="Unassembled WGS sequence"/>
</dbReference>
<sequence>MQGDELAVNGADVSVTGPAWTSQERNFNRYPKLVVEGKEVIVLGRLTKLKRQNGVVINTAISNKGRRRRGVVATSISEVNGGSNCDSNLPPWGKFVRYPNSELVYADGSVNKFDYIPLDIDHLNM</sequence>
<proteinExistence type="predicted"/>
<dbReference type="EMBL" id="JASCZI010090667">
    <property type="protein sequence ID" value="MED6144532.1"/>
    <property type="molecule type" value="Genomic_DNA"/>
</dbReference>
<name>A0ABU6T743_9FABA</name>
<comment type="caution">
    <text evidence="1">The sequence shown here is derived from an EMBL/GenBank/DDBJ whole genome shotgun (WGS) entry which is preliminary data.</text>
</comment>
<accession>A0ABU6T743</accession>
<gene>
    <name evidence="1" type="ORF">PIB30_016379</name>
</gene>
<protein>
    <submittedName>
        <fullName evidence="1">Uncharacterized protein</fullName>
    </submittedName>
</protein>
<evidence type="ECO:0000313" key="1">
    <source>
        <dbReference type="EMBL" id="MED6144532.1"/>
    </source>
</evidence>
<organism evidence="1 2">
    <name type="scientific">Stylosanthes scabra</name>
    <dbReference type="NCBI Taxonomy" id="79078"/>
    <lineage>
        <taxon>Eukaryota</taxon>
        <taxon>Viridiplantae</taxon>
        <taxon>Streptophyta</taxon>
        <taxon>Embryophyta</taxon>
        <taxon>Tracheophyta</taxon>
        <taxon>Spermatophyta</taxon>
        <taxon>Magnoliopsida</taxon>
        <taxon>eudicotyledons</taxon>
        <taxon>Gunneridae</taxon>
        <taxon>Pentapetalae</taxon>
        <taxon>rosids</taxon>
        <taxon>fabids</taxon>
        <taxon>Fabales</taxon>
        <taxon>Fabaceae</taxon>
        <taxon>Papilionoideae</taxon>
        <taxon>50 kb inversion clade</taxon>
        <taxon>dalbergioids sensu lato</taxon>
        <taxon>Dalbergieae</taxon>
        <taxon>Pterocarpus clade</taxon>
        <taxon>Stylosanthes</taxon>
    </lineage>
</organism>